<reference evidence="2 3" key="1">
    <citation type="submission" date="2017-05" db="EMBL/GenBank/DDBJ databases">
        <title>Vagococcus spp. assemblies.</title>
        <authorList>
            <person name="Gulvik C.A."/>
        </authorList>
    </citation>
    <scope>NUCLEOTIDE SEQUENCE [LARGE SCALE GENOMIC DNA]</scope>
    <source>
        <strain evidence="2 3">DSM 24756</strain>
    </source>
</reference>
<dbReference type="SUPFAM" id="SSF53098">
    <property type="entry name" value="Ribonuclease H-like"/>
    <property type="match status" value="1"/>
</dbReference>
<dbReference type="PROSITE" id="PS50994">
    <property type="entry name" value="INTEGRASE"/>
    <property type="match status" value="1"/>
</dbReference>
<dbReference type="GO" id="GO:0015074">
    <property type="term" value="P:DNA integration"/>
    <property type="evidence" value="ECO:0007669"/>
    <property type="project" value="InterPro"/>
</dbReference>
<dbReference type="GO" id="GO:0003676">
    <property type="term" value="F:nucleic acid binding"/>
    <property type="evidence" value="ECO:0007669"/>
    <property type="project" value="InterPro"/>
</dbReference>
<dbReference type="InterPro" id="IPR012337">
    <property type="entry name" value="RNaseH-like_sf"/>
</dbReference>
<sequence>MIDLHTKKIISYTFSKRMTMDCVIQALNKAKIHYHIPAGMILHTKLGSHYTAREVEQWLETNKIRHSYSRKETPYDNAGIESSNASLKKEGIYKTSYSDFEEANRALFSYIERFYNRNQIQT</sequence>
<dbReference type="InterPro" id="IPR050900">
    <property type="entry name" value="Transposase_IS3/IS150/IS904"/>
</dbReference>
<proteinExistence type="predicted"/>
<name>A0A430AH94_9ENTE</name>
<keyword evidence="3" id="KW-1185">Reference proteome</keyword>
<dbReference type="Gene3D" id="3.30.420.10">
    <property type="entry name" value="Ribonuclease H-like superfamily/Ribonuclease H"/>
    <property type="match status" value="1"/>
</dbReference>
<feature type="domain" description="Integrase catalytic" evidence="1">
    <location>
        <begin position="1"/>
        <end position="122"/>
    </location>
</feature>
<gene>
    <name evidence="2" type="ORF">CBF30_08680</name>
</gene>
<dbReference type="Proteomes" id="UP000288669">
    <property type="component" value="Unassembled WGS sequence"/>
</dbReference>
<organism evidence="2 3">
    <name type="scientific">Vagococcus entomophilus</name>
    <dbReference type="NCBI Taxonomy" id="1160095"/>
    <lineage>
        <taxon>Bacteria</taxon>
        <taxon>Bacillati</taxon>
        <taxon>Bacillota</taxon>
        <taxon>Bacilli</taxon>
        <taxon>Lactobacillales</taxon>
        <taxon>Enterococcaceae</taxon>
        <taxon>Vagococcus</taxon>
    </lineage>
</organism>
<dbReference type="Pfam" id="PF00665">
    <property type="entry name" value="rve"/>
    <property type="match status" value="1"/>
</dbReference>
<accession>A0A430AH94</accession>
<dbReference type="AlphaFoldDB" id="A0A430AH94"/>
<dbReference type="InterPro" id="IPR001584">
    <property type="entry name" value="Integrase_cat-core"/>
</dbReference>
<protein>
    <recommendedName>
        <fullName evidence="1">Integrase catalytic domain-containing protein</fullName>
    </recommendedName>
</protein>
<dbReference type="PANTHER" id="PTHR46889">
    <property type="entry name" value="TRANSPOSASE INSF FOR INSERTION SEQUENCE IS3B-RELATED"/>
    <property type="match status" value="1"/>
</dbReference>
<dbReference type="InterPro" id="IPR036397">
    <property type="entry name" value="RNaseH_sf"/>
</dbReference>
<evidence type="ECO:0000313" key="3">
    <source>
        <dbReference type="Proteomes" id="UP000288669"/>
    </source>
</evidence>
<dbReference type="EMBL" id="NGJZ01000002">
    <property type="protein sequence ID" value="RSU07316.1"/>
    <property type="molecule type" value="Genomic_DNA"/>
</dbReference>
<evidence type="ECO:0000313" key="2">
    <source>
        <dbReference type="EMBL" id="RSU07316.1"/>
    </source>
</evidence>
<dbReference type="PANTHER" id="PTHR46889:SF4">
    <property type="entry name" value="TRANSPOSASE INSO FOR INSERTION SEQUENCE ELEMENT IS911B-RELATED"/>
    <property type="match status" value="1"/>
</dbReference>
<dbReference type="OrthoDB" id="342869at2"/>
<evidence type="ECO:0000259" key="1">
    <source>
        <dbReference type="PROSITE" id="PS50994"/>
    </source>
</evidence>
<comment type="caution">
    <text evidence="2">The sequence shown here is derived from an EMBL/GenBank/DDBJ whole genome shotgun (WGS) entry which is preliminary data.</text>
</comment>